<accession>A0A914DHL8</accession>
<dbReference type="WBParaSite" id="ACRNAN_scaffold2722.g16082.t1">
    <property type="protein sequence ID" value="ACRNAN_scaffold2722.g16082.t1"/>
    <property type="gene ID" value="ACRNAN_scaffold2722.g16082"/>
</dbReference>
<keyword evidence="1" id="KW-1185">Reference proteome</keyword>
<organism evidence="1 2">
    <name type="scientific">Acrobeloides nanus</name>
    <dbReference type="NCBI Taxonomy" id="290746"/>
    <lineage>
        <taxon>Eukaryota</taxon>
        <taxon>Metazoa</taxon>
        <taxon>Ecdysozoa</taxon>
        <taxon>Nematoda</taxon>
        <taxon>Chromadorea</taxon>
        <taxon>Rhabditida</taxon>
        <taxon>Tylenchina</taxon>
        <taxon>Cephalobomorpha</taxon>
        <taxon>Cephaloboidea</taxon>
        <taxon>Cephalobidae</taxon>
        <taxon>Acrobeloides</taxon>
    </lineage>
</organism>
<evidence type="ECO:0000313" key="1">
    <source>
        <dbReference type="Proteomes" id="UP000887540"/>
    </source>
</evidence>
<proteinExistence type="predicted"/>
<evidence type="ECO:0000313" key="2">
    <source>
        <dbReference type="WBParaSite" id="ACRNAN_scaffold2722.g16082.t1"/>
    </source>
</evidence>
<sequence length="87" mass="10291">MNTPTRKRKSITIEIEDETEEGKWFLVYLDMYQELATAENPFLVELMYTQVPLNVKKKRQKEKKEDLVRATINATFHPTSIIFSKLL</sequence>
<protein>
    <submittedName>
        <fullName evidence="2">Uncharacterized protein</fullName>
    </submittedName>
</protein>
<dbReference type="AlphaFoldDB" id="A0A914DHL8"/>
<name>A0A914DHL8_9BILA</name>
<reference evidence="2" key="1">
    <citation type="submission" date="2022-11" db="UniProtKB">
        <authorList>
            <consortium name="WormBaseParasite"/>
        </authorList>
    </citation>
    <scope>IDENTIFICATION</scope>
</reference>
<dbReference type="Proteomes" id="UP000887540">
    <property type="component" value="Unplaced"/>
</dbReference>